<keyword evidence="5" id="KW-1185">Reference proteome</keyword>
<dbReference type="SUPFAM" id="SSF55729">
    <property type="entry name" value="Acyl-CoA N-acyltransferases (Nat)"/>
    <property type="match status" value="2"/>
</dbReference>
<sequence>MRFTLSFEENPNPNDFEVLINGITDYAKQQKGFDALDFFAFFIRDESKTIVGGCSGATLYGGLHIDSLWVSEIIRNKGWGTKLINAALTYGKEKNCSFATVNTMDWEALGFYQKLGFRVEFKRTGFHKNSVFYFLRKEFLQPPLSKPGLDQIEIRVFEPKDIPLLVTEFTRNRWHKPQSTFDLYWHEQNTNERFMWVVFYNEQIAGYVTLKWESSYQSFKEQHIPEIMDLNVLPPYRNKGIGTGLLEVAEQLASTRSQVVGLGVGLYNDYGNAQKLYIKKGYIPDGLGVTYNYQPVIPGDSAPVDDDLVLWFTKQLSLP</sequence>
<evidence type="ECO:0000256" key="1">
    <source>
        <dbReference type="ARBA" id="ARBA00022679"/>
    </source>
</evidence>
<evidence type="ECO:0000259" key="3">
    <source>
        <dbReference type="PROSITE" id="PS51186"/>
    </source>
</evidence>
<dbReference type="RefSeq" id="WP_238583935.1">
    <property type="nucleotide sequence ID" value="NZ_CAAAIU010000006.1"/>
</dbReference>
<dbReference type="PANTHER" id="PTHR42919">
    <property type="entry name" value="N-ALPHA-ACETYLTRANSFERASE"/>
    <property type="match status" value="1"/>
</dbReference>
<dbReference type="GO" id="GO:0016747">
    <property type="term" value="F:acyltransferase activity, transferring groups other than amino-acyl groups"/>
    <property type="evidence" value="ECO:0007669"/>
    <property type="project" value="InterPro"/>
</dbReference>
<dbReference type="PATRIC" id="fig|1212489.4.peg.193"/>
<dbReference type="CDD" id="cd04301">
    <property type="entry name" value="NAT_SF"/>
    <property type="match status" value="2"/>
</dbReference>
<keyword evidence="2 4" id="KW-0012">Acyltransferase</keyword>
<feature type="domain" description="N-acetyltransferase" evidence="3">
    <location>
        <begin position="152"/>
        <end position="315"/>
    </location>
</feature>
<gene>
    <name evidence="4" type="ORF">Ldro_0189</name>
</gene>
<proteinExistence type="predicted"/>
<comment type="caution">
    <text evidence="4">The sequence shown here is derived from an EMBL/GenBank/DDBJ whole genome shotgun (WGS) entry which is preliminary data.</text>
</comment>
<dbReference type="Proteomes" id="UP000054736">
    <property type="component" value="Unassembled WGS sequence"/>
</dbReference>
<reference evidence="4 5" key="1">
    <citation type="submission" date="2015-11" db="EMBL/GenBank/DDBJ databases">
        <title>Genomic analysis of 38 Legionella species identifies large and diverse effector repertoires.</title>
        <authorList>
            <person name="Burstein D."/>
            <person name="Amaro F."/>
            <person name="Zusman T."/>
            <person name="Lifshitz Z."/>
            <person name="Cohen O."/>
            <person name="Gilbert J.A."/>
            <person name="Pupko T."/>
            <person name="Shuman H.A."/>
            <person name="Segal G."/>
        </authorList>
    </citation>
    <scope>NUCLEOTIDE SEQUENCE [LARGE SCALE GENOMIC DNA]</scope>
    <source>
        <strain evidence="4 5">ATCC 700990</strain>
    </source>
</reference>
<evidence type="ECO:0000313" key="4">
    <source>
        <dbReference type="EMBL" id="KTC93839.1"/>
    </source>
</evidence>
<dbReference type="InterPro" id="IPR000182">
    <property type="entry name" value="GNAT_dom"/>
</dbReference>
<name>A0A0W0TE18_9GAMM</name>
<dbReference type="AlphaFoldDB" id="A0A0W0TE18"/>
<evidence type="ECO:0000256" key="2">
    <source>
        <dbReference type="ARBA" id="ARBA00023315"/>
    </source>
</evidence>
<dbReference type="InterPro" id="IPR051556">
    <property type="entry name" value="N-term/lysine_N-AcTrnsfr"/>
</dbReference>
<dbReference type="EMBL" id="LNXY01000001">
    <property type="protein sequence ID" value="KTC93839.1"/>
    <property type="molecule type" value="Genomic_DNA"/>
</dbReference>
<dbReference type="InterPro" id="IPR016181">
    <property type="entry name" value="Acyl_CoA_acyltransferase"/>
</dbReference>
<evidence type="ECO:0000313" key="5">
    <source>
        <dbReference type="Proteomes" id="UP000054736"/>
    </source>
</evidence>
<protein>
    <submittedName>
        <fullName evidence="4">Acyl-CoA N-acyltransferase</fullName>
    </submittedName>
</protein>
<dbReference type="PANTHER" id="PTHR42919:SF8">
    <property type="entry name" value="N-ALPHA-ACETYLTRANSFERASE 50"/>
    <property type="match status" value="1"/>
</dbReference>
<feature type="domain" description="N-acetyltransferase" evidence="3">
    <location>
        <begin position="1"/>
        <end position="138"/>
    </location>
</feature>
<keyword evidence="1 4" id="KW-0808">Transferase</keyword>
<dbReference type="PROSITE" id="PS51186">
    <property type="entry name" value="GNAT"/>
    <property type="match status" value="2"/>
</dbReference>
<dbReference type="Pfam" id="PF00583">
    <property type="entry name" value="Acetyltransf_1"/>
    <property type="match status" value="2"/>
</dbReference>
<organism evidence="4 5">
    <name type="scientific">Legionella drozanskii LLAP-1</name>
    <dbReference type="NCBI Taxonomy" id="1212489"/>
    <lineage>
        <taxon>Bacteria</taxon>
        <taxon>Pseudomonadati</taxon>
        <taxon>Pseudomonadota</taxon>
        <taxon>Gammaproteobacteria</taxon>
        <taxon>Legionellales</taxon>
        <taxon>Legionellaceae</taxon>
        <taxon>Legionella</taxon>
    </lineage>
</organism>
<dbReference type="STRING" id="1212489.Ldro_0189"/>
<accession>A0A0W0TE18</accession>
<dbReference type="Gene3D" id="3.40.630.30">
    <property type="match status" value="2"/>
</dbReference>